<gene>
    <name evidence="4" type="ORF">BECKH772A_GA0070896_1005117</name>
    <name evidence="5" type="ORF">BECKH772B_GA0070898_1004917</name>
    <name evidence="6" type="ORF">BECKH772C_GA0070978_1004817</name>
</gene>
<evidence type="ECO:0000256" key="3">
    <source>
        <dbReference type="SAM" id="MobiDB-lite"/>
    </source>
</evidence>
<name>A0A450UKF1_9GAMM</name>
<keyword evidence="2 4" id="KW-0808">Transferase</keyword>
<dbReference type="InterPro" id="IPR029063">
    <property type="entry name" value="SAM-dependent_MTases_sf"/>
</dbReference>
<organism evidence="4">
    <name type="scientific">Candidatus Kentrum eta</name>
    <dbReference type="NCBI Taxonomy" id="2126337"/>
    <lineage>
        <taxon>Bacteria</taxon>
        <taxon>Pseudomonadati</taxon>
        <taxon>Pseudomonadota</taxon>
        <taxon>Gammaproteobacteria</taxon>
        <taxon>Candidatus Kentrum</taxon>
    </lineage>
</organism>
<proteinExistence type="predicted"/>
<dbReference type="SUPFAM" id="SSF53335">
    <property type="entry name" value="S-adenosyl-L-methionine-dependent methyltransferases"/>
    <property type="match status" value="1"/>
</dbReference>
<evidence type="ECO:0000313" key="5">
    <source>
        <dbReference type="EMBL" id="VFJ93751.1"/>
    </source>
</evidence>
<dbReference type="InterPro" id="IPR002052">
    <property type="entry name" value="DNA_methylase_N6_adenine_CS"/>
</dbReference>
<keyword evidence="1 4" id="KW-0489">Methyltransferase</keyword>
<dbReference type="PROSITE" id="PS00092">
    <property type="entry name" value="N6_MTASE"/>
    <property type="match status" value="1"/>
</dbReference>
<dbReference type="GO" id="GO:0003676">
    <property type="term" value="F:nucleic acid binding"/>
    <property type="evidence" value="ECO:0007669"/>
    <property type="project" value="InterPro"/>
</dbReference>
<dbReference type="EMBL" id="CAADFG010000051">
    <property type="protein sequence ID" value="VFJ93032.1"/>
    <property type="molecule type" value="Genomic_DNA"/>
</dbReference>
<protein>
    <submittedName>
        <fullName evidence="4">Methyltransferase domain</fullName>
    </submittedName>
</protein>
<dbReference type="GO" id="GO:0032259">
    <property type="term" value="P:methylation"/>
    <property type="evidence" value="ECO:0007669"/>
    <property type="project" value="UniProtKB-KW"/>
</dbReference>
<evidence type="ECO:0000313" key="6">
    <source>
        <dbReference type="EMBL" id="VFK00589.1"/>
    </source>
</evidence>
<dbReference type="AlphaFoldDB" id="A0A450UKF1"/>
<evidence type="ECO:0000313" key="4">
    <source>
        <dbReference type="EMBL" id="VFJ93032.1"/>
    </source>
</evidence>
<dbReference type="GO" id="GO:0008168">
    <property type="term" value="F:methyltransferase activity"/>
    <property type="evidence" value="ECO:0007669"/>
    <property type="project" value="UniProtKB-KW"/>
</dbReference>
<feature type="region of interest" description="Disordered" evidence="3">
    <location>
        <begin position="79"/>
        <end position="105"/>
    </location>
</feature>
<dbReference type="EMBL" id="CAADFI010000049">
    <property type="protein sequence ID" value="VFJ93751.1"/>
    <property type="molecule type" value="Genomic_DNA"/>
</dbReference>
<reference evidence="4" key="1">
    <citation type="submission" date="2019-02" db="EMBL/GenBank/DDBJ databases">
        <authorList>
            <person name="Gruber-Vodicka R. H."/>
            <person name="Seah K. B. B."/>
        </authorList>
    </citation>
    <scope>NUCLEOTIDE SEQUENCE</scope>
    <source>
        <strain evidence="6">BECK_SA2B12</strain>
        <strain evidence="4">BECK_SA2B15</strain>
        <strain evidence="5">BECK_SA2B20</strain>
    </source>
</reference>
<sequence>MAFCKLSKEEMRNAIYTNLFTLSIFRKVKTGAAVPNAVYPWAHRRKRWEGPGWRMDRGDALALMQRLPWGSVDALITDPPYGSGGDTDAQRSQRGKKIREYRCPI</sequence>
<evidence type="ECO:0000256" key="1">
    <source>
        <dbReference type="ARBA" id="ARBA00022603"/>
    </source>
</evidence>
<accession>A0A450UKF1</accession>
<dbReference type="Gene3D" id="3.40.50.150">
    <property type="entry name" value="Vaccinia Virus protein VP39"/>
    <property type="match status" value="1"/>
</dbReference>
<dbReference type="EMBL" id="CAADFJ010000048">
    <property type="protein sequence ID" value="VFK00589.1"/>
    <property type="molecule type" value="Genomic_DNA"/>
</dbReference>
<evidence type="ECO:0000256" key="2">
    <source>
        <dbReference type="ARBA" id="ARBA00022679"/>
    </source>
</evidence>